<proteinExistence type="inferred from homology"/>
<evidence type="ECO:0000256" key="8">
    <source>
        <dbReference type="ARBA" id="ARBA00023204"/>
    </source>
</evidence>
<dbReference type="SUPFAM" id="SSF50249">
    <property type="entry name" value="Nucleic acid-binding proteins"/>
    <property type="match status" value="1"/>
</dbReference>
<keyword evidence="4 10" id="KW-0227">DNA damage</keyword>
<feature type="binding site" evidence="10">
    <location>
        <position position="129"/>
    </location>
    <ligand>
        <name>NAD(+)</name>
        <dbReference type="ChEBI" id="CHEBI:57540"/>
    </ligand>
</feature>
<dbReference type="Pfam" id="PF00533">
    <property type="entry name" value="BRCT"/>
    <property type="match status" value="1"/>
</dbReference>
<keyword evidence="2 10" id="KW-0235">DNA replication</keyword>
<dbReference type="Gene3D" id="2.40.50.140">
    <property type="entry name" value="Nucleic acid-binding proteins"/>
    <property type="match status" value="1"/>
</dbReference>
<dbReference type="NCBIfam" id="NF005932">
    <property type="entry name" value="PRK07956.1"/>
    <property type="match status" value="1"/>
</dbReference>
<accession>A0ABX5AFY3</accession>
<evidence type="ECO:0000256" key="3">
    <source>
        <dbReference type="ARBA" id="ARBA00022723"/>
    </source>
</evidence>
<dbReference type="HAMAP" id="MF_01588">
    <property type="entry name" value="DNA_ligase_A"/>
    <property type="match status" value="1"/>
</dbReference>
<comment type="similarity">
    <text evidence="10">Belongs to the NAD-dependent DNA ligase family. LigA subfamily.</text>
</comment>
<evidence type="ECO:0000256" key="5">
    <source>
        <dbReference type="ARBA" id="ARBA00022833"/>
    </source>
</evidence>
<dbReference type="InterPro" id="IPR018239">
    <property type="entry name" value="DNA_ligase_AS"/>
</dbReference>
<dbReference type="InterPro" id="IPR004150">
    <property type="entry name" value="NAD_DNA_ligase_OB"/>
</dbReference>
<organism evidence="13 14">
    <name type="scientific">Rathayibacter rathayi</name>
    <name type="common">Corynebacterium rathayi</name>
    <dbReference type="NCBI Taxonomy" id="33887"/>
    <lineage>
        <taxon>Bacteria</taxon>
        <taxon>Bacillati</taxon>
        <taxon>Actinomycetota</taxon>
        <taxon>Actinomycetes</taxon>
        <taxon>Micrococcales</taxon>
        <taxon>Microbacteriaceae</taxon>
        <taxon>Rathayibacter</taxon>
    </lineage>
</organism>
<dbReference type="Pfam" id="PF12826">
    <property type="entry name" value="HHH_2"/>
    <property type="match status" value="1"/>
</dbReference>
<evidence type="ECO:0000256" key="4">
    <source>
        <dbReference type="ARBA" id="ARBA00022763"/>
    </source>
</evidence>
<evidence type="ECO:0000256" key="1">
    <source>
        <dbReference type="ARBA" id="ARBA00022598"/>
    </source>
</evidence>
<feature type="binding site" evidence="10">
    <location>
        <begin position="80"/>
        <end position="81"/>
    </location>
    <ligand>
        <name>NAD(+)</name>
        <dbReference type="ChEBI" id="CHEBI:57540"/>
    </ligand>
</feature>
<evidence type="ECO:0000313" key="14">
    <source>
        <dbReference type="Proteomes" id="UP000239698"/>
    </source>
</evidence>
<evidence type="ECO:0000256" key="7">
    <source>
        <dbReference type="ARBA" id="ARBA00023027"/>
    </source>
</evidence>
<dbReference type="Pfam" id="PF01653">
    <property type="entry name" value="DNA_ligase_aden"/>
    <property type="match status" value="1"/>
</dbReference>
<comment type="catalytic activity">
    <reaction evidence="9 10 11">
        <text>NAD(+) + (deoxyribonucleotide)n-3'-hydroxyl + 5'-phospho-(deoxyribonucleotide)m = (deoxyribonucleotide)n+m + AMP + beta-nicotinamide D-nucleotide.</text>
        <dbReference type="EC" id="6.5.1.2"/>
    </reaction>
</comment>
<comment type="function">
    <text evidence="10">DNA ligase that catalyzes the formation of phosphodiester linkages between 5'-phosphoryl and 3'-hydroxyl groups in double-stranded DNA using NAD as a coenzyme and as the energy source for the reaction. It is essential for DNA replication and repair of damaged DNA.</text>
</comment>
<dbReference type="InterPro" id="IPR012340">
    <property type="entry name" value="NA-bd_OB-fold"/>
</dbReference>
<comment type="caution">
    <text evidence="13">The sequence shown here is derived from an EMBL/GenBank/DDBJ whole genome shotgun (WGS) entry which is preliminary data.</text>
</comment>
<keyword evidence="10" id="KW-0464">Manganese</keyword>
<dbReference type="InterPro" id="IPR001679">
    <property type="entry name" value="DNA_ligase"/>
</dbReference>
<keyword evidence="5 10" id="KW-0862">Zinc</keyword>
<dbReference type="InterPro" id="IPR036420">
    <property type="entry name" value="BRCT_dom_sf"/>
</dbReference>
<dbReference type="GO" id="GO:0016874">
    <property type="term" value="F:ligase activity"/>
    <property type="evidence" value="ECO:0007669"/>
    <property type="project" value="UniProtKB-KW"/>
</dbReference>
<dbReference type="InterPro" id="IPR033136">
    <property type="entry name" value="DNA_ligase_CS"/>
</dbReference>
<reference evidence="13 14" key="1">
    <citation type="submission" date="2018-02" db="EMBL/GenBank/DDBJ databases">
        <title>Bacteriophage NCPPB3778 and a type I-E CRISPR drive the evolution of the US Biological Select Agent, Rathayibacter toxicus.</title>
        <authorList>
            <person name="Davis E.W.II."/>
            <person name="Tabima J.F."/>
            <person name="Weisberg A.J."/>
            <person name="Lopes L.D."/>
            <person name="Wiseman M.S."/>
            <person name="Wiseman M.S."/>
            <person name="Pupko T."/>
            <person name="Belcher M.S."/>
            <person name="Sechler A.J."/>
            <person name="Tancos M.A."/>
            <person name="Schroeder B.K."/>
            <person name="Murray T.D."/>
            <person name="Luster D.G."/>
            <person name="Schneider W.L."/>
            <person name="Rogers E."/>
            <person name="Andreote F.D."/>
            <person name="Grunwald N.J."/>
            <person name="Putnam M.L."/>
            <person name="Chang J.H."/>
        </authorList>
    </citation>
    <scope>NUCLEOTIDE SEQUENCE [LARGE SCALE GENOMIC DNA]</scope>
    <source>
        <strain evidence="13 14">AY1D6</strain>
    </source>
</reference>
<comment type="cofactor">
    <cofactor evidence="10">
        <name>Mg(2+)</name>
        <dbReference type="ChEBI" id="CHEBI:18420"/>
    </cofactor>
    <cofactor evidence="10">
        <name>Mn(2+)</name>
        <dbReference type="ChEBI" id="CHEBI:29035"/>
    </cofactor>
</comment>
<dbReference type="Gene3D" id="3.30.470.30">
    <property type="entry name" value="DNA ligase/mRNA capping enzyme"/>
    <property type="match status" value="1"/>
</dbReference>
<feature type="binding site" evidence="10">
    <location>
        <position position="166"/>
    </location>
    <ligand>
        <name>NAD(+)</name>
        <dbReference type="ChEBI" id="CHEBI:57540"/>
    </ligand>
</feature>
<dbReference type="Gene3D" id="1.10.150.20">
    <property type="entry name" value="5' to 3' exonuclease, C-terminal subdomain"/>
    <property type="match status" value="2"/>
</dbReference>
<dbReference type="NCBIfam" id="TIGR00575">
    <property type="entry name" value="dnlj"/>
    <property type="match status" value="1"/>
</dbReference>
<gene>
    <name evidence="10" type="primary">ligA</name>
    <name evidence="13" type="ORF">C5C40_02720</name>
</gene>
<keyword evidence="8 10" id="KW-0234">DNA repair</keyword>
<evidence type="ECO:0000256" key="6">
    <source>
        <dbReference type="ARBA" id="ARBA00022842"/>
    </source>
</evidence>
<dbReference type="EC" id="6.5.1.2" evidence="10 11"/>
<dbReference type="PIRSF" id="PIRSF001604">
    <property type="entry name" value="LigA"/>
    <property type="match status" value="1"/>
</dbReference>
<feature type="binding site" evidence="10">
    <location>
        <position position="295"/>
    </location>
    <ligand>
        <name>NAD(+)</name>
        <dbReference type="ChEBI" id="CHEBI:57540"/>
    </ligand>
</feature>
<feature type="binding site" evidence="10">
    <location>
        <position position="389"/>
    </location>
    <ligand>
        <name>Zn(2+)</name>
        <dbReference type="ChEBI" id="CHEBI:29105"/>
    </ligand>
</feature>
<evidence type="ECO:0000256" key="10">
    <source>
        <dbReference type="HAMAP-Rule" id="MF_01588"/>
    </source>
</evidence>
<feature type="binding site" evidence="10">
    <location>
        <position position="271"/>
    </location>
    <ligand>
        <name>NAD(+)</name>
        <dbReference type="ChEBI" id="CHEBI:57540"/>
    </ligand>
</feature>
<keyword evidence="14" id="KW-1185">Reference proteome</keyword>
<feature type="binding site" evidence="10">
    <location>
        <position position="106"/>
    </location>
    <ligand>
        <name>NAD(+)</name>
        <dbReference type="ChEBI" id="CHEBI:57540"/>
    </ligand>
</feature>
<dbReference type="PROSITE" id="PS01055">
    <property type="entry name" value="DNA_LIGASE_N1"/>
    <property type="match status" value="1"/>
</dbReference>
<dbReference type="PROSITE" id="PS01056">
    <property type="entry name" value="DNA_LIGASE_N2"/>
    <property type="match status" value="1"/>
</dbReference>
<sequence>MIATPTDYREAVQTALAAATSYYDGPDSLLSDADYDQLLDTIAAFEDEHPSERVEHKLFTSVSAGTSRGGDVTHATPMLSLDKANTLEEIGAFVAKVPAGTALSVEPKLDGMAVSVTYVGGVLTRVATRGDGVTGEDITDRVFAIAAAGLPRHIDAPAELFEVRGELVMSRDDFTYSNARRVAAGKPAFANPRNATAGSVRKSSLDYDVRLSFVVYDSAPAATADAVTGLGFTPSALLLPATDDILAQVTAFGELRKGTDFAFPTDRIVIKVTDLVARQALGSTSRAPRWAMAYKYAADRAVTTLRDIEVGVGRTGNISYTALLEPVLIDGSTVARATLHNPKFIADRDIRIGDRVSVHKANDIIPRVELSFPEHRDHTSIPYKPSTVCPISGTELDRSGEIWRSTAPEASLGALIAYAASRDALDIDGLGTEVADALIESNRVSDLGDLFTLTVTDLATLSLNAGSTDVTPRLLGEKNAAKIHANIQAAKAQPLNRFITALGIRKSGRTFGRRLANHFHTFDGLLATDEAGFLASGVEGIGPERARLFADGFQAALPVIEKLRAAGATMGETPVAGATADKPLDGMKVVVSGAMSGTLASLSRNEVNELIESLGGSSSGSVSKATSLLVSSEAGTPKATKATALGVPILTPEEFAAMIGR</sequence>
<comment type="caution">
    <text evidence="10">Lacks conserved residue(s) required for the propagation of feature annotation.</text>
</comment>
<dbReference type="SUPFAM" id="SSF56091">
    <property type="entry name" value="DNA ligase/mRNA capping enzyme, catalytic domain"/>
    <property type="match status" value="1"/>
</dbReference>
<dbReference type="SMART" id="SM00292">
    <property type="entry name" value="BRCT"/>
    <property type="match status" value="1"/>
</dbReference>
<dbReference type="RefSeq" id="WP_104248525.1">
    <property type="nucleotide sequence ID" value="NZ_PSUD01000002.1"/>
</dbReference>
<feature type="binding site" evidence="10">
    <location>
        <begin position="32"/>
        <end position="36"/>
    </location>
    <ligand>
        <name>NAD(+)</name>
        <dbReference type="ChEBI" id="CHEBI:57540"/>
    </ligand>
</feature>
<feature type="active site" description="N6-AMP-lysine intermediate" evidence="10">
    <location>
        <position position="108"/>
    </location>
</feature>
<evidence type="ECO:0000259" key="12">
    <source>
        <dbReference type="PROSITE" id="PS50172"/>
    </source>
</evidence>
<dbReference type="SUPFAM" id="SSF52113">
    <property type="entry name" value="BRCT domain"/>
    <property type="match status" value="1"/>
</dbReference>
<dbReference type="SUPFAM" id="SSF47781">
    <property type="entry name" value="RuvA domain 2-like"/>
    <property type="match status" value="1"/>
</dbReference>
<dbReference type="SMART" id="SM00532">
    <property type="entry name" value="LIGANc"/>
    <property type="match status" value="1"/>
</dbReference>
<dbReference type="Gene3D" id="3.40.50.10190">
    <property type="entry name" value="BRCT domain"/>
    <property type="match status" value="1"/>
</dbReference>
<protein>
    <recommendedName>
        <fullName evidence="10 11">DNA ligase</fullName>
        <ecNumber evidence="10 11">6.5.1.2</ecNumber>
    </recommendedName>
    <alternativeName>
        <fullName evidence="10">Polydeoxyribonucleotide synthase [NAD(+)]</fullName>
    </alternativeName>
</protein>
<dbReference type="InterPro" id="IPR001357">
    <property type="entry name" value="BRCT_dom"/>
</dbReference>
<evidence type="ECO:0000256" key="11">
    <source>
        <dbReference type="RuleBase" id="RU000618"/>
    </source>
</evidence>
<feature type="domain" description="BRCT" evidence="12">
    <location>
        <begin position="579"/>
        <end position="661"/>
    </location>
</feature>
<dbReference type="Gene3D" id="1.10.287.610">
    <property type="entry name" value="Helix hairpin bin"/>
    <property type="match status" value="1"/>
</dbReference>
<keyword evidence="3 10" id="KW-0479">Metal-binding</keyword>
<keyword evidence="7 10" id="KW-0520">NAD</keyword>
<evidence type="ECO:0000313" key="13">
    <source>
        <dbReference type="EMBL" id="PPH79265.1"/>
    </source>
</evidence>
<keyword evidence="6 10" id="KW-0460">Magnesium</keyword>
<dbReference type="InterPro" id="IPR013839">
    <property type="entry name" value="DNAligase_adenylation"/>
</dbReference>
<keyword evidence="1 10" id="KW-0436">Ligase</keyword>
<dbReference type="Pfam" id="PF03120">
    <property type="entry name" value="OB_DNA_ligase"/>
    <property type="match status" value="1"/>
</dbReference>
<dbReference type="EMBL" id="PSVT01000003">
    <property type="protein sequence ID" value="PPH79265.1"/>
    <property type="molecule type" value="Genomic_DNA"/>
</dbReference>
<name>A0ABX5AFY3_RATRA</name>
<evidence type="ECO:0000256" key="2">
    <source>
        <dbReference type="ARBA" id="ARBA00022705"/>
    </source>
</evidence>
<dbReference type="InterPro" id="IPR041663">
    <property type="entry name" value="DisA/LigA_HHH"/>
</dbReference>
<dbReference type="PROSITE" id="PS50172">
    <property type="entry name" value="BRCT"/>
    <property type="match status" value="1"/>
</dbReference>
<dbReference type="InterPro" id="IPR010994">
    <property type="entry name" value="RuvA_2-like"/>
</dbReference>
<dbReference type="InterPro" id="IPR013840">
    <property type="entry name" value="DNAligase_N"/>
</dbReference>
<dbReference type="Proteomes" id="UP000239698">
    <property type="component" value="Unassembled WGS sequence"/>
</dbReference>
<evidence type="ECO:0000256" key="9">
    <source>
        <dbReference type="ARBA" id="ARBA00034005"/>
    </source>
</evidence>